<reference evidence="1" key="1">
    <citation type="submission" date="2019-08" db="EMBL/GenBank/DDBJ databases">
        <authorList>
            <person name="Kucharzyk K."/>
            <person name="Murdoch R.W."/>
            <person name="Higgins S."/>
            <person name="Loffler F."/>
        </authorList>
    </citation>
    <scope>NUCLEOTIDE SEQUENCE</scope>
</reference>
<organism evidence="1">
    <name type="scientific">bioreactor metagenome</name>
    <dbReference type="NCBI Taxonomy" id="1076179"/>
    <lineage>
        <taxon>unclassified sequences</taxon>
        <taxon>metagenomes</taxon>
        <taxon>ecological metagenomes</taxon>
    </lineage>
</organism>
<dbReference type="AlphaFoldDB" id="A0A645AEZ2"/>
<dbReference type="PROSITE" id="PS51257">
    <property type="entry name" value="PROKAR_LIPOPROTEIN"/>
    <property type="match status" value="1"/>
</dbReference>
<protein>
    <submittedName>
        <fullName evidence="1">Uncharacterized protein</fullName>
    </submittedName>
</protein>
<accession>A0A645AEZ2</accession>
<evidence type="ECO:0000313" key="1">
    <source>
        <dbReference type="EMBL" id="MPM51526.1"/>
    </source>
</evidence>
<sequence length="173" mass="20092">MKKIIILLFLIISTFYSCTNKISNDENRFKSEEKQREIENSDDTIIFKASSKEKNIDTKDIISKVESDLTQKGALVKIINRQGDSVYIMTTESEAEDIRIHKLNISEILDINKYIKGNRNNNYEEVSKLLRKGEYLIIPANIKNNSMEEAISWISSDGRINVYEIKELDTYEE</sequence>
<name>A0A645AEZ2_9ZZZZ</name>
<gene>
    <name evidence="1" type="ORF">SDC9_98275</name>
</gene>
<dbReference type="EMBL" id="VSSQ01013454">
    <property type="protein sequence ID" value="MPM51526.1"/>
    <property type="molecule type" value="Genomic_DNA"/>
</dbReference>
<comment type="caution">
    <text evidence="1">The sequence shown here is derived from an EMBL/GenBank/DDBJ whole genome shotgun (WGS) entry which is preliminary data.</text>
</comment>
<proteinExistence type="predicted"/>